<dbReference type="EMBL" id="CADEHS020000008">
    <property type="protein sequence ID" value="CAG9944885.1"/>
    <property type="molecule type" value="Genomic_DNA"/>
</dbReference>
<organism evidence="1 2">
    <name type="scientific">Clonostachys rosea f. rosea IK726</name>
    <dbReference type="NCBI Taxonomy" id="1349383"/>
    <lineage>
        <taxon>Eukaryota</taxon>
        <taxon>Fungi</taxon>
        <taxon>Dikarya</taxon>
        <taxon>Ascomycota</taxon>
        <taxon>Pezizomycotina</taxon>
        <taxon>Sordariomycetes</taxon>
        <taxon>Hypocreomycetidae</taxon>
        <taxon>Hypocreales</taxon>
        <taxon>Bionectriaceae</taxon>
        <taxon>Clonostachys</taxon>
    </lineage>
</organism>
<reference evidence="1" key="2">
    <citation type="submission" date="2021-10" db="EMBL/GenBank/DDBJ databases">
        <authorList>
            <person name="Piombo E."/>
        </authorList>
    </citation>
    <scope>NUCLEOTIDE SEQUENCE</scope>
</reference>
<gene>
    <name evidence="1" type="ORF">CRV2_00010978</name>
</gene>
<evidence type="ECO:0000313" key="1">
    <source>
        <dbReference type="EMBL" id="CAG9944885.1"/>
    </source>
</evidence>
<accession>A0ACA9TV72</accession>
<comment type="caution">
    <text evidence="1">The sequence shown here is derived from an EMBL/GenBank/DDBJ whole genome shotgun (WGS) entry which is preliminary data.</text>
</comment>
<dbReference type="Proteomes" id="UP000836387">
    <property type="component" value="Unassembled WGS sequence"/>
</dbReference>
<reference evidence="1" key="1">
    <citation type="submission" date="2020-04" db="EMBL/GenBank/DDBJ databases">
        <authorList>
            <person name="Broberg M."/>
        </authorList>
    </citation>
    <scope>NUCLEOTIDE SEQUENCE</scope>
</reference>
<sequence>MNSTQPILTLNQAEHQGRLNVLRIHNSELDSSVDSHQVEDFGYGDTNDVAVQPTENLHWTPAGIPGTAEENLYFVSHLGLNQGQGGSGINLLQSFGIPSTGGLPQESQAAGDSRFESFTWYPPLNWDEVPDIEEEISTSLRVETDIEELGRPNLALRRLPSLDPEAGVFSSRRFEDLGDDENWMEYIYGFPQMMLKAGTYPPFVHPSVYLCSEGEVTAPLAIAFCCLGSYNAAMRSSEKFAYSMINQERENLIKDFMTRYLARTQATKIICAPQETWESWALSETIRRTILLVNSINSLSCRVGRQDPRLFESLDDELVFQSPLPAAIDLWRAKTASEWTSKKLSMSAKAAAREKMKVGTALEGLSLGEIAGYSYATDPDQYSRMVFDYYSEPTAE</sequence>
<protein>
    <submittedName>
        <fullName evidence="1">Uncharacterized protein</fullName>
    </submittedName>
</protein>
<proteinExistence type="predicted"/>
<evidence type="ECO:0000313" key="2">
    <source>
        <dbReference type="Proteomes" id="UP000836387"/>
    </source>
</evidence>
<name>A0ACA9TV72_BIOOC</name>
<keyword evidence="2" id="KW-1185">Reference proteome</keyword>